<reference evidence="3" key="1">
    <citation type="journal article" date="2019" name="Int. J. Syst. Evol. Microbiol.">
        <title>The Global Catalogue of Microorganisms (GCM) 10K type strain sequencing project: providing services to taxonomists for standard genome sequencing and annotation.</title>
        <authorList>
            <consortium name="The Broad Institute Genomics Platform"/>
            <consortium name="The Broad Institute Genome Sequencing Center for Infectious Disease"/>
            <person name="Wu L."/>
            <person name="Ma J."/>
        </authorList>
    </citation>
    <scope>NUCLEOTIDE SEQUENCE [LARGE SCALE GENOMIC DNA]</scope>
    <source>
        <strain evidence="3">JCM 9458</strain>
    </source>
</reference>
<accession>A0ABP6T2C6</accession>
<dbReference type="EMBL" id="BAAAYN010000031">
    <property type="protein sequence ID" value="GAA3391408.1"/>
    <property type="molecule type" value="Genomic_DNA"/>
</dbReference>
<protein>
    <submittedName>
        <fullName evidence="2">Uncharacterized protein</fullName>
    </submittedName>
</protein>
<dbReference type="Proteomes" id="UP001501676">
    <property type="component" value="Unassembled WGS sequence"/>
</dbReference>
<evidence type="ECO:0000256" key="1">
    <source>
        <dbReference type="SAM" id="Phobius"/>
    </source>
</evidence>
<evidence type="ECO:0000313" key="2">
    <source>
        <dbReference type="EMBL" id="GAA3391408.1"/>
    </source>
</evidence>
<keyword evidence="1" id="KW-0812">Transmembrane</keyword>
<name>A0ABP6T2C6_9ACTN</name>
<keyword evidence="3" id="KW-1185">Reference proteome</keyword>
<organism evidence="2 3">
    <name type="scientific">Cryptosporangium minutisporangium</name>
    <dbReference type="NCBI Taxonomy" id="113569"/>
    <lineage>
        <taxon>Bacteria</taxon>
        <taxon>Bacillati</taxon>
        <taxon>Actinomycetota</taxon>
        <taxon>Actinomycetes</taxon>
        <taxon>Cryptosporangiales</taxon>
        <taxon>Cryptosporangiaceae</taxon>
        <taxon>Cryptosporangium</taxon>
    </lineage>
</organism>
<feature type="transmembrane region" description="Helical" evidence="1">
    <location>
        <begin position="6"/>
        <end position="23"/>
    </location>
</feature>
<sequence>MPSSVLLALVVAAGVLILMPALAHRYDTALRGQAELRASSMRVLPRERRRRTVPSRGPVRPPTSLIVPAAVRTAQGISTGGRDLTAVRASLVREVLQEEAAGPRARVRVRRPANADRPTSAIPVSAAPVSAPVMNRPVSVAPVSRTSPTVVPAAAVRRAADLQRARRRRLVLLLALLVAGQAIAGFFFGPTFWLGAVVSGLAAVGLLARLRAVATRRRRREAQERHAQVLVTRARQHRAEAFVRRALRQVPAGVEREAWLGPEAVRQAANWLALPRSERERPARDAVRVLAAAGREVYLAADGSWAVRQVARPGVGTTSPAARRDAARREAVARRQTRTADTSLPRVVNG</sequence>
<keyword evidence="1" id="KW-1133">Transmembrane helix</keyword>
<dbReference type="RefSeq" id="WP_345730563.1">
    <property type="nucleotide sequence ID" value="NZ_BAAAYN010000031.1"/>
</dbReference>
<evidence type="ECO:0000313" key="3">
    <source>
        <dbReference type="Proteomes" id="UP001501676"/>
    </source>
</evidence>
<keyword evidence="1" id="KW-0472">Membrane</keyword>
<proteinExistence type="predicted"/>
<gene>
    <name evidence="2" type="ORF">GCM10020369_49280</name>
</gene>
<comment type="caution">
    <text evidence="2">The sequence shown here is derived from an EMBL/GenBank/DDBJ whole genome shotgun (WGS) entry which is preliminary data.</text>
</comment>
<feature type="transmembrane region" description="Helical" evidence="1">
    <location>
        <begin position="193"/>
        <end position="210"/>
    </location>
</feature>
<feature type="transmembrane region" description="Helical" evidence="1">
    <location>
        <begin position="170"/>
        <end position="187"/>
    </location>
</feature>